<reference evidence="1 2" key="1">
    <citation type="journal article" date="2016" name="Nat. Commun.">
        <title>Thousands of microbial genomes shed light on interconnected biogeochemical processes in an aquifer system.</title>
        <authorList>
            <person name="Anantharaman K."/>
            <person name="Brown C.T."/>
            <person name="Hug L.A."/>
            <person name="Sharon I."/>
            <person name="Castelle C.J."/>
            <person name="Probst A.J."/>
            <person name="Thomas B.C."/>
            <person name="Singh A."/>
            <person name="Wilkins M.J."/>
            <person name="Karaoz U."/>
            <person name="Brodie E.L."/>
            <person name="Williams K.H."/>
            <person name="Hubbard S.S."/>
            <person name="Banfield J.F."/>
        </authorList>
    </citation>
    <scope>NUCLEOTIDE SEQUENCE [LARGE SCALE GENOMIC DNA]</scope>
</reference>
<dbReference type="EMBL" id="MHUT01000012">
    <property type="protein sequence ID" value="OHA80954.1"/>
    <property type="molecule type" value="Genomic_DNA"/>
</dbReference>
<gene>
    <name evidence="1" type="ORF">A3D51_02950</name>
</gene>
<evidence type="ECO:0008006" key="3">
    <source>
        <dbReference type="Google" id="ProtNLM"/>
    </source>
</evidence>
<comment type="caution">
    <text evidence="1">The sequence shown here is derived from an EMBL/GenBank/DDBJ whole genome shotgun (WGS) entry which is preliminary data.</text>
</comment>
<protein>
    <recommendedName>
        <fullName evidence="3">Cell division protein FtsL</fullName>
    </recommendedName>
</protein>
<dbReference type="AlphaFoldDB" id="A0A1G2S755"/>
<organism evidence="1 2">
    <name type="scientific">Candidatus Yonathbacteria bacterium RIFCSPHIGHO2_02_FULL_44_14</name>
    <dbReference type="NCBI Taxonomy" id="1802724"/>
    <lineage>
        <taxon>Bacteria</taxon>
        <taxon>Candidatus Yonathiibacteriota</taxon>
    </lineage>
</organism>
<proteinExistence type="predicted"/>
<dbReference type="Proteomes" id="UP000179118">
    <property type="component" value="Unassembled WGS sequence"/>
</dbReference>
<evidence type="ECO:0000313" key="2">
    <source>
        <dbReference type="Proteomes" id="UP000179118"/>
    </source>
</evidence>
<sequence length="128" mass="14737">MIPFQERKKMRKILYSKITLVVLFVVLFVVGRGAWNIHEKAKIAVSERDIAERSLLQLESRTDTLQQSLKRLKSEQGIEEEVRQKYTVALPGEEIVVVVDDSAKKGKNSGAEEKKSILERFNSFFLEK</sequence>
<evidence type="ECO:0000313" key="1">
    <source>
        <dbReference type="EMBL" id="OHA80954.1"/>
    </source>
</evidence>
<name>A0A1G2S755_9BACT</name>
<accession>A0A1G2S755</accession>